<keyword evidence="11 15" id="KW-0411">Iron-sulfur</keyword>
<dbReference type="SUPFAM" id="SSF55729">
    <property type="entry name" value="Acyl-CoA N-acyltransferases (Nat)"/>
    <property type="match status" value="1"/>
</dbReference>
<dbReference type="SUPFAM" id="SSF102114">
    <property type="entry name" value="Radical SAM enzymes"/>
    <property type="match status" value="1"/>
</dbReference>
<keyword evidence="6" id="KW-0949">S-adenosyl-L-methionine</keyword>
<dbReference type="PANTHER" id="PTHR11135:SF7">
    <property type="entry name" value="TRNA URIDINE(34) ACETYLTRANSFERASE"/>
    <property type="match status" value="1"/>
</dbReference>
<dbReference type="GO" id="GO:0106261">
    <property type="term" value="F:tRNA uridine(34) acetyltransferase activity"/>
    <property type="evidence" value="ECO:0007669"/>
    <property type="project" value="UniProtKB-EC"/>
</dbReference>
<comment type="pathway">
    <text evidence="1">tRNA modification.</text>
</comment>
<dbReference type="PANTHER" id="PTHR11135">
    <property type="entry name" value="HISTONE ACETYLTRANSFERASE-RELATED"/>
    <property type="match status" value="1"/>
</dbReference>
<keyword evidence="10 15" id="KW-0408">Iron</keyword>
<dbReference type="PROSITE" id="PS51918">
    <property type="entry name" value="RADICAL_SAM"/>
    <property type="match status" value="1"/>
</dbReference>
<comment type="cofactor">
    <cofactor evidence="15">
        <name>[4Fe-4S] cluster</name>
        <dbReference type="ChEBI" id="CHEBI:49883"/>
    </cofactor>
    <text evidence="15">Binds 1 [4Fe-4S] cluster. The cluster is coordinated with 3 cysteines and an exchangeable S-adenosyl-L-methionine.</text>
</comment>
<dbReference type="GO" id="GO:0005737">
    <property type="term" value="C:cytoplasm"/>
    <property type="evidence" value="ECO:0007669"/>
    <property type="project" value="TreeGrafter"/>
</dbReference>
<dbReference type="GO" id="GO:0002926">
    <property type="term" value="P:tRNA wobble base 5-methoxycarbonylmethyl-2-thiouridinylation"/>
    <property type="evidence" value="ECO:0007669"/>
    <property type="project" value="TreeGrafter"/>
</dbReference>
<evidence type="ECO:0000313" key="18">
    <source>
        <dbReference type="Proteomes" id="UP000070076"/>
    </source>
</evidence>
<organism evidence="17 18">
    <name type="scientific">candidate division MSBL1 archaeon SCGC-AAA261O19</name>
    <dbReference type="NCBI Taxonomy" id="1698277"/>
    <lineage>
        <taxon>Archaea</taxon>
        <taxon>Methanobacteriati</taxon>
        <taxon>Methanobacteriota</taxon>
        <taxon>candidate division MSBL1</taxon>
    </lineage>
</organism>
<reference evidence="17 18" key="1">
    <citation type="journal article" date="2016" name="Sci. Rep.">
        <title>Metabolic traits of an uncultured archaeal lineage -MSBL1- from brine pools of the Red Sea.</title>
        <authorList>
            <person name="Mwirichia R."/>
            <person name="Alam I."/>
            <person name="Rashid M."/>
            <person name="Vinu M."/>
            <person name="Ba-Alawi W."/>
            <person name="Anthony Kamau A."/>
            <person name="Kamanda Ngugi D."/>
            <person name="Goker M."/>
            <person name="Klenk H.P."/>
            <person name="Bajic V."/>
            <person name="Stingl U."/>
        </authorList>
    </citation>
    <scope>NUCLEOTIDE SEQUENCE [LARGE SCALE GENOMIC DNA]</scope>
    <source>
        <strain evidence="17">SCGC-AAA261O19</strain>
    </source>
</reference>
<dbReference type="Proteomes" id="UP000070076">
    <property type="component" value="Unassembled WGS sequence"/>
</dbReference>
<dbReference type="SMART" id="SM00729">
    <property type="entry name" value="Elp3"/>
    <property type="match status" value="1"/>
</dbReference>
<dbReference type="EMBL" id="LHYB01000007">
    <property type="protein sequence ID" value="KXB04894.1"/>
    <property type="molecule type" value="Genomic_DNA"/>
</dbReference>
<dbReference type="InterPro" id="IPR006638">
    <property type="entry name" value="Elp3/MiaA/NifB-like_rSAM"/>
</dbReference>
<keyword evidence="12" id="KW-0012">Acyltransferase</keyword>
<dbReference type="Pfam" id="PF23613">
    <property type="entry name" value="ELP3_N"/>
    <property type="match status" value="1"/>
</dbReference>
<evidence type="ECO:0000256" key="9">
    <source>
        <dbReference type="ARBA" id="ARBA00022884"/>
    </source>
</evidence>
<dbReference type="InterPro" id="IPR016181">
    <property type="entry name" value="Acyl_CoA_acyltransferase"/>
</dbReference>
<comment type="catalytic activity">
    <reaction evidence="14">
        <text>uridine(34) in tRNA + acetyl-CoA + S-adenosyl-L-methionine + H2O = 5-(carboxymethyl)uridine(34) in tRNA + 5'-deoxyadenosine + L-methionine + CoA + 2 H(+)</text>
        <dbReference type="Rhea" id="RHEA:61020"/>
        <dbReference type="Rhea" id="RHEA-COMP:10407"/>
        <dbReference type="Rhea" id="RHEA-COMP:11727"/>
        <dbReference type="ChEBI" id="CHEBI:15377"/>
        <dbReference type="ChEBI" id="CHEBI:15378"/>
        <dbReference type="ChEBI" id="CHEBI:17319"/>
        <dbReference type="ChEBI" id="CHEBI:57287"/>
        <dbReference type="ChEBI" id="CHEBI:57288"/>
        <dbReference type="ChEBI" id="CHEBI:57844"/>
        <dbReference type="ChEBI" id="CHEBI:59789"/>
        <dbReference type="ChEBI" id="CHEBI:65315"/>
        <dbReference type="ChEBI" id="CHEBI:74882"/>
        <dbReference type="EC" id="2.3.1.311"/>
    </reaction>
    <physiologicalReaction direction="left-to-right" evidence="14">
        <dbReference type="Rhea" id="RHEA:61021"/>
    </physiologicalReaction>
</comment>
<evidence type="ECO:0000256" key="10">
    <source>
        <dbReference type="ARBA" id="ARBA00023004"/>
    </source>
</evidence>
<evidence type="ECO:0000256" key="1">
    <source>
        <dbReference type="ARBA" id="ARBA00005217"/>
    </source>
</evidence>
<evidence type="ECO:0000256" key="15">
    <source>
        <dbReference type="PIRSR" id="PIRSR005669-1"/>
    </source>
</evidence>
<dbReference type="InterPro" id="IPR007197">
    <property type="entry name" value="rSAM"/>
</dbReference>
<dbReference type="Pfam" id="PF04055">
    <property type="entry name" value="Radical_SAM"/>
    <property type="match status" value="1"/>
</dbReference>
<evidence type="ECO:0000256" key="6">
    <source>
        <dbReference type="ARBA" id="ARBA00022691"/>
    </source>
</evidence>
<dbReference type="InterPro" id="IPR058240">
    <property type="entry name" value="rSAM_sf"/>
</dbReference>
<dbReference type="EC" id="2.3.1.311" evidence="13"/>
<protein>
    <recommendedName>
        <fullName evidence="13">tRNA carboxymethyluridine synthase</fullName>
        <ecNumber evidence="13">2.3.1.311</ecNumber>
    </recommendedName>
</protein>
<evidence type="ECO:0000256" key="8">
    <source>
        <dbReference type="ARBA" id="ARBA00022723"/>
    </source>
</evidence>
<evidence type="ECO:0000256" key="4">
    <source>
        <dbReference type="ARBA" id="ARBA00022555"/>
    </source>
</evidence>
<keyword evidence="8 15" id="KW-0479">Metal-binding</keyword>
<dbReference type="CDD" id="cd01335">
    <property type="entry name" value="Radical_SAM"/>
    <property type="match status" value="1"/>
</dbReference>
<comment type="similarity">
    <text evidence="2">Belongs to the ELP3 family.</text>
</comment>
<dbReference type="SFLD" id="SFLDG01086">
    <property type="entry name" value="elongater_protein-like"/>
    <property type="match status" value="1"/>
</dbReference>
<accession>A0A133VEQ7</accession>
<dbReference type="CDD" id="cd04301">
    <property type="entry name" value="NAT_SF"/>
    <property type="match status" value="1"/>
</dbReference>
<evidence type="ECO:0000256" key="2">
    <source>
        <dbReference type="ARBA" id="ARBA00005494"/>
    </source>
</evidence>
<evidence type="ECO:0000256" key="3">
    <source>
        <dbReference type="ARBA" id="ARBA00022485"/>
    </source>
</evidence>
<dbReference type="Gene3D" id="3.40.630.30">
    <property type="match status" value="1"/>
</dbReference>
<dbReference type="InterPro" id="IPR013785">
    <property type="entry name" value="Aldolase_TIM"/>
</dbReference>
<gene>
    <name evidence="17" type="ORF">AKJ48_00980</name>
</gene>
<keyword evidence="18" id="KW-1185">Reference proteome</keyword>
<feature type="binding site" evidence="15">
    <location>
        <position position="101"/>
    </location>
    <ligand>
        <name>[4Fe-4S] cluster</name>
        <dbReference type="ChEBI" id="CHEBI:49883"/>
        <note>4Fe-4S-S-AdoMet</note>
    </ligand>
</feature>
<keyword evidence="9" id="KW-0694">RNA-binding</keyword>
<dbReference type="InterPro" id="IPR056591">
    <property type="entry name" value="ELP3-like_N"/>
</dbReference>
<dbReference type="Gene3D" id="3.20.20.70">
    <property type="entry name" value="Aldolase class I"/>
    <property type="match status" value="1"/>
</dbReference>
<dbReference type="Pfam" id="PF16199">
    <property type="entry name" value="Radical_SAM_C"/>
    <property type="match status" value="1"/>
</dbReference>
<evidence type="ECO:0000256" key="12">
    <source>
        <dbReference type="ARBA" id="ARBA00023315"/>
    </source>
</evidence>
<keyword evidence="3" id="KW-0004">4Fe-4S</keyword>
<feature type="binding site" evidence="15">
    <location>
        <position position="92"/>
    </location>
    <ligand>
        <name>[4Fe-4S] cluster</name>
        <dbReference type="ChEBI" id="CHEBI:49883"/>
        <note>4Fe-4S-S-AdoMet</note>
    </ligand>
</feature>
<keyword evidence="5" id="KW-0808">Transferase</keyword>
<sequence>MTDKMSKNSTEALRAILEEVIAGDINEKGELEHAKLRACREFGLFKVPSNAEILATASEDEREEVLPILRRKPVRSISGVTVLTVMPQPYACPKEKPCVYCPGGPNFGTPQSYTGEEPASARALELDYDPTAQIEARMKQLYAIGHEVDKVELIVFGGTFLAQPLDYQERFMHHCLDTISGKKSPDLEAAKRQAETAGTRTIGITFETRPDYCKREHVNQMLRFGGTRVEIGVETIYEDIYELVGREHTIQDVVEATKTAKDSGLAIVYHMMPGLPGSNCERDLQAFKTIFNDPRFKPDMLKIYPCLVTKETELYDWWKAGKFDPLEGEEAIELIAKMKEQIPRWMRIQRIQRDIPAHLIEAGVQKGNLRDIVKEKLASWNSHCECIRCREVGHKAREGIEPQMDDVKLLTQKYRASDGEEIFLSFEDVEQDIILGYLRLRIPTRDVTRPEIDDSTALVRMLYVLGELIPVREDKRPDAWQHKGLGKRLLSEAERIAREDYDMERVGILSGLGTRPYYRRFEYQLEGPYMVKNLD</sequence>
<dbReference type="InterPro" id="IPR034687">
    <property type="entry name" value="ELP3-like"/>
</dbReference>
<comment type="caution">
    <text evidence="17">The sequence shown here is derived from an EMBL/GenBank/DDBJ whole genome shotgun (WGS) entry which is preliminary data.</text>
</comment>
<name>A0A133VEQ7_9EURY</name>
<evidence type="ECO:0000256" key="5">
    <source>
        <dbReference type="ARBA" id="ARBA00022679"/>
    </source>
</evidence>
<evidence type="ECO:0000256" key="7">
    <source>
        <dbReference type="ARBA" id="ARBA00022694"/>
    </source>
</evidence>
<dbReference type="SFLD" id="SFLDF00344">
    <property type="entry name" value="ELP3-like"/>
    <property type="match status" value="1"/>
</dbReference>
<dbReference type="InterPro" id="IPR039661">
    <property type="entry name" value="ELP3"/>
</dbReference>
<dbReference type="AlphaFoldDB" id="A0A133VEQ7"/>
<dbReference type="InterPro" id="IPR032432">
    <property type="entry name" value="Radical_SAM_C"/>
</dbReference>
<proteinExistence type="inferred from homology"/>
<evidence type="ECO:0000256" key="13">
    <source>
        <dbReference type="ARBA" id="ARBA00044771"/>
    </source>
</evidence>
<dbReference type="NCBIfam" id="TIGR01211">
    <property type="entry name" value="ELP3"/>
    <property type="match status" value="1"/>
</dbReference>
<evidence type="ECO:0000256" key="11">
    <source>
        <dbReference type="ARBA" id="ARBA00023014"/>
    </source>
</evidence>
<evidence type="ECO:0000313" key="17">
    <source>
        <dbReference type="EMBL" id="KXB04894.1"/>
    </source>
</evidence>
<keyword evidence="7" id="KW-0819">tRNA processing</keyword>
<feature type="binding site" evidence="15">
    <location>
        <position position="98"/>
    </location>
    <ligand>
        <name>[4Fe-4S] cluster</name>
        <dbReference type="ChEBI" id="CHEBI:49883"/>
        <note>4Fe-4S-S-AdoMet</note>
    </ligand>
</feature>
<dbReference type="GO" id="GO:0000049">
    <property type="term" value="F:tRNA binding"/>
    <property type="evidence" value="ECO:0007669"/>
    <property type="project" value="UniProtKB-KW"/>
</dbReference>
<evidence type="ECO:0000259" key="16">
    <source>
        <dbReference type="PROSITE" id="PS51918"/>
    </source>
</evidence>
<feature type="domain" description="Radical SAM core" evidence="16">
    <location>
        <begin position="77"/>
        <end position="358"/>
    </location>
</feature>
<keyword evidence="4" id="KW-0820">tRNA-binding</keyword>
<dbReference type="PIRSF" id="PIRSF005669">
    <property type="entry name" value="Hist_AcTrfase_ELP3"/>
    <property type="match status" value="1"/>
</dbReference>
<dbReference type="GO" id="GO:0051539">
    <property type="term" value="F:4 iron, 4 sulfur cluster binding"/>
    <property type="evidence" value="ECO:0007669"/>
    <property type="project" value="UniProtKB-KW"/>
</dbReference>
<dbReference type="GO" id="GO:0046872">
    <property type="term" value="F:metal ion binding"/>
    <property type="evidence" value="ECO:0007669"/>
    <property type="project" value="UniProtKB-KW"/>
</dbReference>
<dbReference type="SFLD" id="SFLDS00029">
    <property type="entry name" value="Radical_SAM"/>
    <property type="match status" value="1"/>
</dbReference>
<dbReference type="PATRIC" id="fig|1698277.3.peg.704"/>
<evidence type="ECO:0000256" key="14">
    <source>
        <dbReference type="ARBA" id="ARBA00047372"/>
    </source>
</evidence>